<evidence type="ECO:0000313" key="2">
    <source>
        <dbReference type="Proteomes" id="UP000581087"/>
    </source>
</evidence>
<reference evidence="1 2" key="1">
    <citation type="submission" date="2020-07" db="EMBL/GenBank/DDBJ databases">
        <title>Sequencing the genomes of 1000 actinobacteria strains.</title>
        <authorList>
            <person name="Klenk H.-P."/>
        </authorList>
    </citation>
    <scope>NUCLEOTIDE SEQUENCE [LARGE SCALE GENOMIC DNA]</scope>
    <source>
        <strain evidence="1 2">DSM 23870</strain>
    </source>
</reference>
<comment type="caution">
    <text evidence="1">The sequence shown here is derived from an EMBL/GenBank/DDBJ whole genome shotgun (WGS) entry which is preliminary data.</text>
</comment>
<dbReference type="Proteomes" id="UP000581087">
    <property type="component" value="Unassembled WGS sequence"/>
</dbReference>
<organism evidence="1 2">
    <name type="scientific">Agromyces atrinae</name>
    <dbReference type="NCBI Taxonomy" id="592376"/>
    <lineage>
        <taxon>Bacteria</taxon>
        <taxon>Bacillati</taxon>
        <taxon>Actinomycetota</taxon>
        <taxon>Actinomycetes</taxon>
        <taxon>Micrococcales</taxon>
        <taxon>Microbacteriaceae</taxon>
        <taxon>Agromyces</taxon>
    </lineage>
</organism>
<proteinExistence type="predicted"/>
<evidence type="ECO:0000313" key="1">
    <source>
        <dbReference type="EMBL" id="NYD65792.1"/>
    </source>
</evidence>
<dbReference type="EMBL" id="JACCBI010000001">
    <property type="protein sequence ID" value="NYD65792.1"/>
    <property type="molecule type" value="Genomic_DNA"/>
</dbReference>
<dbReference type="AlphaFoldDB" id="A0A852S0F7"/>
<name>A0A852S0F7_9MICO</name>
<accession>A0A852S0F7</accession>
<sequence>MTVDARGMLESDPFSYRLTQAGGVVVSRGGRPVVTVGGSSAAKLAAALAVADDRTEQLLLARVTGNYKRGNERR</sequence>
<dbReference type="RefSeq" id="WP_241830803.1">
    <property type="nucleotide sequence ID" value="NZ_JACCBI010000001.1"/>
</dbReference>
<protein>
    <submittedName>
        <fullName evidence="1">Uncharacterized protein</fullName>
    </submittedName>
</protein>
<gene>
    <name evidence="1" type="ORF">BJ972_000311</name>
</gene>